<dbReference type="GO" id="GO:0008483">
    <property type="term" value="F:transaminase activity"/>
    <property type="evidence" value="ECO:0007669"/>
    <property type="project" value="UniProtKB-KW"/>
</dbReference>
<dbReference type="PIRSF" id="PIRSF000390">
    <property type="entry name" value="PLP_StrS"/>
    <property type="match status" value="1"/>
</dbReference>
<protein>
    <submittedName>
        <fullName evidence="2">Aminotransferase class I/II-fold pyridoxal phosphate-dependent enzyme</fullName>
    </submittedName>
</protein>
<gene>
    <name evidence="2" type="ORF">ACFO4L_02335</name>
</gene>
<evidence type="ECO:0000256" key="1">
    <source>
        <dbReference type="RuleBase" id="RU004508"/>
    </source>
</evidence>
<dbReference type="InterPro" id="IPR015421">
    <property type="entry name" value="PyrdxlP-dep_Trfase_major"/>
</dbReference>
<dbReference type="CDD" id="cd00616">
    <property type="entry name" value="AHBA_syn"/>
    <property type="match status" value="1"/>
</dbReference>
<dbReference type="InterPro" id="IPR015422">
    <property type="entry name" value="PyrdxlP-dep_Trfase_small"/>
</dbReference>
<name>A0ABV9NPW0_9BACI</name>
<dbReference type="Pfam" id="PF01041">
    <property type="entry name" value="DegT_DnrJ_EryC1"/>
    <property type="match status" value="1"/>
</dbReference>
<dbReference type="Gene3D" id="3.90.1150.10">
    <property type="entry name" value="Aspartate Aminotransferase, domain 1"/>
    <property type="match status" value="1"/>
</dbReference>
<dbReference type="EMBL" id="JBHSGK010000003">
    <property type="protein sequence ID" value="MFC4735413.1"/>
    <property type="molecule type" value="Genomic_DNA"/>
</dbReference>
<dbReference type="Gene3D" id="3.40.640.10">
    <property type="entry name" value="Type I PLP-dependent aspartate aminotransferase-like (Major domain)"/>
    <property type="match status" value="1"/>
</dbReference>
<reference evidence="3" key="1">
    <citation type="journal article" date="2019" name="Int. J. Syst. Evol. Microbiol.">
        <title>The Global Catalogue of Microorganisms (GCM) 10K type strain sequencing project: providing services to taxonomists for standard genome sequencing and annotation.</title>
        <authorList>
            <consortium name="The Broad Institute Genomics Platform"/>
            <consortium name="The Broad Institute Genome Sequencing Center for Infectious Disease"/>
            <person name="Wu L."/>
            <person name="Ma J."/>
        </authorList>
    </citation>
    <scope>NUCLEOTIDE SEQUENCE [LARGE SCALE GENOMIC DNA]</scope>
    <source>
        <strain evidence="3">JCM 12165</strain>
    </source>
</reference>
<comment type="caution">
    <text evidence="2">The sequence shown here is derived from an EMBL/GenBank/DDBJ whole genome shotgun (WGS) entry which is preliminary data.</text>
</comment>
<evidence type="ECO:0000313" key="3">
    <source>
        <dbReference type="Proteomes" id="UP001595896"/>
    </source>
</evidence>
<keyword evidence="2" id="KW-0032">Aminotransferase</keyword>
<proteinExistence type="inferred from homology"/>
<dbReference type="Proteomes" id="UP001595896">
    <property type="component" value="Unassembled WGS sequence"/>
</dbReference>
<dbReference type="PANTHER" id="PTHR30244">
    <property type="entry name" value="TRANSAMINASE"/>
    <property type="match status" value="1"/>
</dbReference>
<accession>A0ABV9NPW0</accession>
<dbReference type="InterPro" id="IPR000653">
    <property type="entry name" value="DegT/StrS_aminotransferase"/>
</dbReference>
<organism evidence="2 3">
    <name type="scientific">Bacillus daqingensis</name>
    <dbReference type="NCBI Taxonomy" id="872396"/>
    <lineage>
        <taxon>Bacteria</taxon>
        <taxon>Bacillati</taxon>
        <taxon>Bacillota</taxon>
        <taxon>Bacilli</taxon>
        <taxon>Bacillales</taxon>
        <taxon>Bacillaceae</taxon>
        <taxon>Bacillus</taxon>
    </lineage>
</organism>
<dbReference type="PANTHER" id="PTHR30244:SF34">
    <property type="entry name" value="DTDP-4-AMINO-4,6-DIDEOXYGALACTOSE TRANSAMINASE"/>
    <property type="match status" value="1"/>
</dbReference>
<dbReference type="SUPFAM" id="SSF53383">
    <property type="entry name" value="PLP-dependent transferases"/>
    <property type="match status" value="1"/>
</dbReference>
<evidence type="ECO:0000313" key="2">
    <source>
        <dbReference type="EMBL" id="MFC4735413.1"/>
    </source>
</evidence>
<keyword evidence="2" id="KW-0808">Transferase</keyword>
<dbReference type="InterPro" id="IPR015424">
    <property type="entry name" value="PyrdxlP-dep_Trfase"/>
</dbReference>
<keyword evidence="3" id="KW-1185">Reference proteome</keyword>
<comment type="similarity">
    <text evidence="1">Belongs to the DegT/DnrJ/EryC1 family.</text>
</comment>
<sequence>MKNIRAEPIYLSPPHLGGTEADYVGEAFRDNWIAPVGPHIKSFEEEMAAYCGIKRAVALSSGTAAIHLALHVLGIGKGDRVYCSTLTFVASANPILYQQAEPVFIDSDSKTWNMSPEVLERALKFDAARGKLPKACIVVNLYGQSADMKPIIQLCRKYGVYIIEDAAESLGAVYQSSFSGTLGDIGVFSFNGNKIITTSGGGMLVTERTDWADQAVYLATQAKEAAEHYEHTQYGYNYRMSNISAGIGRGQLRVLNRRVNEKRTVYQRYAESGLPFSYMPEASYGKATRWLTAALLPENVLPVPFIQKLRGERIEARRVWKPLHMQPLFKHADSFLHESSIAEKLFHRGICLPSGTAMTASIQQEVISIMEEYFQQSNPQEAVVF</sequence>
<keyword evidence="1" id="KW-0663">Pyridoxal phosphate</keyword>
<dbReference type="RefSeq" id="WP_377908036.1">
    <property type="nucleotide sequence ID" value="NZ_JBHSGK010000003.1"/>
</dbReference>